<proteinExistence type="predicted"/>
<dbReference type="RefSeq" id="WP_380671231.1">
    <property type="nucleotide sequence ID" value="NZ_JBHTCJ010000012.1"/>
</dbReference>
<dbReference type="InterPro" id="IPR001736">
    <property type="entry name" value="PLipase_D/transphosphatidylase"/>
</dbReference>
<gene>
    <name evidence="6" type="ORF">ACFQRI_20990</name>
</gene>
<dbReference type="InterPro" id="IPR015679">
    <property type="entry name" value="PLipase_D_fam"/>
</dbReference>
<keyword evidence="3" id="KW-0378">Hydrolase</keyword>
<reference evidence="7" key="1">
    <citation type="journal article" date="2019" name="Int. J. Syst. Evol. Microbiol.">
        <title>The Global Catalogue of Microorganisms (GCM) 10K type strain sequencing project: providing services to taxonomists for standard genome sequencing and annotation.</title>
        <authorList>
            <consortium name="The Broad Institute Genomics Platform"/>
            <consortium name="The Broad Institute Genome Sequencing Center for Infectious Disease"/>
            <person name="Wu L."/>
            <person name="Ma J."/>
        </authorList>
    </citation>
    <scope>NUCLEOTIDE SEQUENCE [LARGE SCALE GENOMIC DNA]</scope>
    <source>
        <strain evidence="7">WLHS5</strain>
    </source>
</reference>
<dbReference type="PANTHER" id="PTHR18896:SF76">
    <property type="entry name" value="PHOSPHOLIPASE"/>
    <property type="match status" value="1"/>
</dbReference>
<feature type="domain" description="PLD phosphodiesterase" evidence="5">
    <location>
        <begin position="371"/>
        <end position="398"/>
    </location>
</feature>
<accession>A0ABW2LMZ1</accession>
<dbReference type="Gene3D" id="3.30.870.10">
    <property type="entry name" value="Endonuclease Chain A"/>
    <property type="match status" value="2"/>
</dbReference>
<dbReference type="PROSITE" id="PS50035">
    <property type="entry name" value="PLD"/>
    <property type="match status" value="1"/>
</dbReference>
<comment type="caution">
    <text evidence="6">The sequence shown here is derived from an EMBL/GenBank/DDBJ whole genome shotgun (WGS) entry which is preliminary data.</text>
</comment>
<dbReference type="InterPro" id="IPR025202">
    <property type="entry name" value="PLD-like_dom"/>
</dbReference>
<evidence type="ECO:0000256" key="4">
    <source>
        <dbReference type="ARBA" id="ARBA00023098"/>
    </source>
</evidence>
<dbReference type="Proteomes" id="UP001596504">
    <property type="component" value="Unassembled WGS sequence"/>
</dbReference>
<protein>
    <submittedName>
        <fullName evidence="6">Phospholipase D family protein</fullName>
    </submittedName>
</protein>
<comment type="catalytic activity">
    <reaction evidence="1">
        <text>a 1,2-diacyl-sn-glycero-3-phosphocholine + H2O = a 1,2-diacyl-sn-glycero-3-phosphate + choline + H(+)</text>
        <dbReference type="Rhea" id="RHEA:14445"/>
        <dbReference type="ChEBI" id="CHEBI:15354"/>
        <dbReference type="ChEBI" id="CHEBI:15377"/>
        <dbReference type="ChEBI" id="CHEBI:15378"/>
        <dbReference type="ChEBI" id="CHEBI:57643"/>
        <dbReference type="ChEBI" id="CHEBI:58608"/>
        <dbReference type="EC" id="3.1.4.4"/>
    </reaction>
</comment>
<organism evidence="6 7">
    <name type="scientific">Saccharopolyspora griseoalba</name>
    <dbReference type="NCBI Taxonomy" id="1431848"/>
    <lineage>
        <taxon>Bacteria</taxon>
        <taxon>Bacillati</taxon>
        <taxon>Actinomycetota</taxon>
        <taxon>Actinomycetes</taxon>
        <taxon>Pseudonocardiales</taxon>
        <taxon>Pseudonocardiaceae</taxon>
        <taxon>Saccharopolyspora</taxon>
    </lineage>
</organism>
<dbReference type="SMART" id="SM00155">
    <property type="entry name" value="PLDc"/>
    <property type="match status" value="2"/>
</dbReference>
<keyword evidence="2" id="KW-0677">Repeat</keyword>
<dbReference type="CDD" id="cd09105">
    <property type="entry name" value="PLDc_vPLD1_2_like_2"/>
    <property type="match status" value="1"/>
</dbReference>
<dbReference type="PANTHER" id="PTHR18896">
    <property type="entry name" value="PHOSPHOLIPASE D"/>
    <property type="match status" value="1"/>
</dbReference>
<dbReference type="SUPFAM" id="SSF56024">
    <property type="entry name" value="Phospholipase D/nuclease"/>
    <property type="match status" value="2"/>
</dbReference>
<name>A0ABW2LMZ1_9PSEU</name>
<sequence length="517" mass="57614">MPRGANHRAATAPVWFLSSAERGNPCTDLTAWTGGNAVRTLIDGEECFHRIAAELSDVGEGDQVYFAAWAGDPTERLTARGSAIGELMRAALDAGASVRGLFWAPLPGGKPDYVRENEEFADLLRRRGGVALFDRRVRLLGSHHQKFVVIRRPNRPAADVAFLGGIDPCPSRRDDDAHRGDPQVQDSIAAAFGDRPPWHDVQIAVRGPAVAEVEVCFRERWQDVRAAPLDSIRRSAEREELPAQLPAPPRCGGHAVQLLRTYPRKVPAYRFAPRGERSIARGYAKALANARDHVYVEDQFLWSPVVAETFAEALRSAPELRLVAILPHQPDKDDPLQLAVNAVAQRRALDLLEEAGGERVDFFELVNHEHVPIYVHSKLCLVDDTWATAGSANLNRRSWTYDSELAAAVADEQDSGESPTFAREFRLRLWREHLQRAEGDEADLLDARKGIGVLRRSAADLEAWYASGRIAPRPPGHLRLHHRPAANRATRAWVRPLARTIVDPDGRPRKLRRNDDW</sequence>
<keyword evidence="4" id="KW-0443">Lipid metabolism</keyword>
<evidence type="ECO:0000313" key="6">
    <source>
        <dbReference type="EMBL" id="MFC7343889.1"/>
    </source>
</evidence>
<evidence type="ECO:0000256" key="3">
    <source>
        <dbReference type="ARBA" id="ARBA00022801"/>
    </source>
</evidence>
<dbReference type="EMBL" id="JBHTCJ010000012">
    <property type="protein sequence ID" value="MFC7343889.1"/>
    <property type="molecule type" value="Genomic_DNA"/>
</dbReference>
<evidence type="ECO:0000256" key="1">
    <source>
        <dbReference type="ARBA" id="ARBA00000798"/>
    </source>
</evidence>
<evidence type="ECO:0000256" key="2">
    <source>
        <dbReference type="ARBA" id="ARBA00022737"/>
    </source>
</evidence>
<keyword evidence="7" id="KW-1185">Reference proteome</keyword>
<dbReference type="Pfam" id="PF13091">
    <property type="entry name" value="PLDc_2"/>
    <property type="match status" value="1"/>
</dbReference>
<evidence type="ECO:0000313" key="7">
    <source>
        <dbReference type="Proteomes" id="UP001596504"/>
    </source>
</evidence>
<evidence type="ECO:0000259" key="5">
    <source>
        <dbReference type="PROSITE" id="PS50035"/>
    </source>
</evidence>